<sequence length="37" mass="4308">MGKMLTRQEAWELLTKYTKTPNLPNASVKPLNLFMEI</sequence>
<protein>
    <submittedName>
        <fullName evidence="1">Uncharacterized protein</fullName>
    </submittedName>
</protein>
<evidence type="ECO:0000313" key="1">
    <source>
        <dbReference type="EMBL" id="STY69975.1"/>
    </source>
</evidence>
<reference evidence="1 2" key="1">
    <citation type="submission" date="2018-06" db="EMBL/GenBank/DDBJ databases">
        <authorList>
            <consortium name="Pathogen Informatics"/>
            <person name="Doyle S."/>
        </authorList>
    </citation>
    <scope>NUCLEOTIDE SEQUENCE [LARGE SCALE GENOMIC DNA]</scope>
    <source>
        <strain evidence="1 2">NCTC10571</strain>
    </source>
</reference>
<dbReference type="AlphaFoldDB" id="A0A378NQ98"/>
<gene>
    <name evidence="1" type="ORF">NCTC10571_00055</name>
</gene>
<proteinExistence type="predicted"/>
<dbReference type="EMBL" id="UGPP01000001">
    <property type="protein sequence ID" value="STY69975.1"/>
    <property type="molecule type" value="Genomic_DNA"/>
</dbReference>
<name>A0A378NQ98_9FIRM</name>
<evidence type="ECO:0000313" key="2">
    <source>
        <dbReference type="Proteomes" id="UP000255234"/>
    </source>
</evidence>
<accession>A0A378NQ98</accession>
<dbReference type="Proteomes" id="UP000255234">
    <property type="component" value="Unassembled WGS sequence"/>
</dbReference>
<organism evidence="1 2">
    <name type="scientific">Megamonas hypermegale</name>
    <dbReference type="NCBI Taxonomy" id="158847"/>
    <lineage>
        <taxon>Bacteria</taxon>
        <taxon>Bacillati</taxon>
        <taxon>Bacillota</taxon>
        <taxon>Negativicutes</taxon>
        <taxon>Selenomonadales</taxon>
        <taxon>Selenomonadaceae</taxon>
        <taxon>Megamonas</taxon>
    </lineage>
</organism>